<dbReference type="Proteomes" id="UP001168877">
    <property type="component" value="Unassembled WGS sequence"/>
</dbReference>
<feature type="region of interest" description="Disordered" evidence="1">
    <location>
        <begin position="67"/>
        <end position="90"/>
    </location>
</feature>
<reference evidence="2" key="1">
    <citation type="journal article" date="2022" name="Plant J.">
        <title>Strategies of tolerance reflected in two North American maple genomes.</title>
        <authorList>
            <person name="McEvoy S.L."/>
            <person name="Sezen U.U."/>
            <person name="Trouern-Trend A."/>
            <person name="McMahon S.M."/>
            <person name="Schaberg P.G."/>
            <person name="Yang J."/>
            <person name="Wegrzyn J.L."/>
            <person name="Swenson N.G."/>
        </authorList>
    </citation>
    <scope>NUCLEOTIDE SEQUENCE</scope>
    <source>
        <strain evidence="2">NS2018</strain>
    </source>
</reference>
<keyword evidence="3" id="KW-1185">Reference proteome</keyword>
<organism evidence="2 3">
    <name type="scientific">Acer saccharum</name>
    <name type="common">Sugar maple</name>
    <dbReference type="NCBI Taxonomy" id="4024"/>
    <lineage>
        <taxon>Eukaryota</taxon>
        <taxon>Viridiplantae</taxon>
        <taxon>Streptophyta</taxon>
        <taxon>Embryophyta</taxon>
        <taxon>Tracheophyta</taxon>
        <taxon>Spermatophyta</taxon>
        <taxon>Magnoliopsida</taxon>
        <taxon>eudicotyledons</taxon>
        <taxon>Gunneridae</taxon>
        <taxon>Pentapetalae</taxon>
        <taxon>rosids</taxon>
        <taxon>malvids</taxon>
        <taxon>Sapindales</taxon>
        <taxon>Sapindaceae</taxon>
        <taxon>Hippocastanoideae</taxon>
        <taxon>Acereae</taxon>
        <taxon>Acer</taxon>
    </lineage>
</organism>
<evidence type="ECO:0000256" key="1">
    <source>
        <dbReference type="SAM" id="MobiDB-lite"/>
    </source>
</evidence>
<proteinExistence type="predicted"/>
<feature type="compositionally biased region" description="Polar residues" evidence="1">
    <location>
        <begin position="1"/>
        <end position="13"/>
    </location>
</feature>
<accession>A0AA39REU0</accession>
<sequence>MVSPSKLHTSTQDALPSSLPPQPASSGSRSASSNLPGNQKADLARGREEKKTDLYLLTEKVGNFPKEELFSPWGPDTSPVPDTEKDPVLPKRLVQRGIQSSIRDPVLPKRVTQRGARSFPRVRYRDRILPLKWH</sequence>
<evidence type="ECO:0000313" key="3">
    <source>
        <dbReference type="Proteomes" id="UP001168877"/>
    </source>
</evidence>
<name>A0AA39REU0_ACESA</name>
<reference evidence="2" key="2">
    <citation type="submission" date="2023-06" db="EMBL/GenBank/DDBJ databases">
        <authorList>
            <person name="Swenson N.G."/>
            <person name="Wegrzyn J.L."/>
            <person name="Mcevoy S.L."/>
        </authorList>
    </citation>
    <scope>NUCLEOTIDE SEQUENCE</scope>
    <source>
        <strain evidence="2">NS2018</strain>
        <tissue evidence="2">Leaf</tissue>
    </source>
</reference>
<dbReference type="AlphaFoldDB" id="A0AA39REU0"/>
<comment type="caution">
    <text evidence="2">The sequence shown here is derived from an EMBL/GenBank/DDBJ whole genome shotgun (WGS) entry which is preliminary data.</text>
</comment>
<dbReference type="EMBL" id="JAUESC010000388">
    <property type="protein sequence ID" value="KAK0572538.1"/>
    <property type="molecule type" value="Genomic_DNA"/>
</dbReference>
<protein>
    <submittedName>
        <fullName evidence="2">Uncharacterized protein</fullName>
    </submittedName>
</protein>
<evidence type="ECO:0000313" key="2">
    <source>
        <dbReference type="EMBL" id="KAK0572538.1"/>
    </source>
</evidence>
<feature type="region of interest" description="Disordered" evidence="1">
    <location>
        <begin position="1"/>
        <end position="50"/>
    </location>
</feature>
<feature type="compositionally biased region" description="Low complexity" evidence="1">
    <location>
        <begin position="24"/>
        <end position="33"/>
    </location>
</feature>
<gene>
    <name evidence="2" type="ORF">LWI29_033156</name>
</gene>